<keyword evidence="6" id="KW-0325">Glycoprotein</keyword>
<protein>
    <submittedName>
        <fullName evidence="10">Procollagen galactosyltransferase 1 isoform X2</fullName>
    </submittedName>
</protein>
<dbReference type="PANTHER" id="PTHR10730:SF53">
    <property type="entry name" value="GLYCOSYLTRANSFERASE 25 FAMILY MEMBER"/>
    <property type="match status" value="1"/>
</dbReference>
<comment type="similarity">
    <text evidence="1">Belongs to the glycosyltransferase 25 family.</text>
</comment>
<evidence type="ECO:0000256" key="3">
    <source>
        <dbReference type="ARBA" id="ARBA00022679"/>
    </source>
</evidence>
<feature type="domain" description="Glycosyl transferase family 25" evidence="8">
    <location>
        <begin position="345"/>
        <end position="527"/>
    </location>
</feature>
<dbReference type="Pfam" id="PF01755">
    <property type="entry name" value="Glyco_transf_25"/>
    <property type="match status" value="1"/>
</dbReference>
<dbReference type="OrthoDB" id="47375at2759"/>
<feature type="region of interest" description="Disordered" evidence="7">
    <location>
        <begin position="578"/>
        <end position="612"/>
    </location>
</feature>
<evidence type="ECO:0000256" key="2">
    <source>
        <dbReference type="ARBA" id="ARBA00022676"/>
    </source>
</evidence>
<accession>A0A2R2MJ91</accession>
<evidence type="ECO:0000313" key="9">
    <source>
        <dbReference type="Proteomes" id="UP000085678"/>
    </source>
</evidence>
<name>A0A2R2MJ91_LINAN</name>
<dbReference type="AlphaFoldDB" id="A0A2R2MJ91"/>
<sequence>MAVARQVPMLSVGKYSLLYLNVCLLFLLRGICVQGNINSDDSSSGSFSKTQKPTVMISILARNKAHALPHFLGHLEDLDYPKDRIALWIRTDHNVDKTAEMLREWLQHIYSQYHSVDFKADDDDNVQTGFPDAQGPLEWSAQRFTHVMKLRQESLEKARKIWADYIFFVDADNILQNNQTLSVLTSYSQTVVAPMLNSSSQYSNFWGGMDETGYYKRTPEYGPIRMRQMRGLYKVALVHSTFIINLRNEDSQHLAFYPPPEGYEGPYDDVIIFAAIANRARVPMYIENVNFYGSLNAPLDAHNTLEEETELFIFLKLEAMVEGVPFLHTKHLPKKHPPQEMLGFDQIYMINLVRRPERRERMVASLDELGLKVKIVDAVDGKKLNNTYLKKLGVAMLPGFIEPYEQRPLTMGEIGCFLSHYFIWEDAAKNNYQKVLVFEDDVRFEPFFVTKLQSLLKEIEDNKLEWELIYLGRKRMWHADEPPVDGFQSLVWADYSYWTLSYMVSQQGVKKLLDQKPLGKMLPVDEYIPIMFDRHPEEKWKNQFSPRNLKGMSTSPLLVFPTHYTGENNYISDTEDSHVISEEQDHSNEDLEGKPEGPRLPNILGPDTRDEL</sequence>
<gene>
    <name evidence="10" type="primary">LOC106155916</name>
</gene>
<dbReference type="InterPro" id="IPR029044">
    <property type="entry name" value="Nucleotide-diphossugar_trans"/>
</dbReference>
<evidence type="ECO:0000256" key="1">
    <source>
        <dbReference type="ARBA" id="ARBA00006721"/>
    </source>
</evidence>
<dbReference type="Gene3D" id="3.90.550.10">
    <property type="entry name" value="Spore Coat Polysaccharide Biosynthesis Protein SpsA, Chain A"/>
    <property type="match status" value="1"/>
</dbReference>
<evidence type="ECO:0000256" key="6">
    <source>
        <dbReference type="ARBA" id="ARBA00023180"/>
    </source>
</evidence>
<dbReference type="SUPFAM" id="SSF53448">
    <property type="entry name" value="Nucleotide-diphospho-sugar transferases"/>
    <property type="match status" value="1"/>
</dbReference>
<dbReference type="FunCoup" id="A0A2R2MJ91">
    <property type="interactions" value="461"/>
</dbReference>
<feature type="compositionally biased region" description="Basic and acidic residues" evidence="7">
    <location>
        <begin position="578"/>
        <end position="597"/>
    </location>
</feature>
<keyword evidence="3" id="KW-0808">Transferase</keyword>
<dbReference type="Proteomes" id="UP000085678">
    <property type="component" value="Unplaced"/>
</dbReference>
<dbReference type="PANTHER" id="PTHR10730">
    <property type="entry name" value="PROCOLLAGEN-LYSINE,2-OXOGLUTARATE 5-DIOXYGENASE/GLYCOSYLTRANSFERASE 25 FAMILY MEMBER"/>
    <property type="match status" value="1"/>
</dbReference>
<dbReference type="InterPro" id="IPR050757">
    <property type="entry name" value="Collagen_mod_GT25"/>
</dbReference>
<keyword evidence="5" id="KW-0256">Endoplasmic reticulum</keyword>
<dbReference type="GO" id="GO:0050211">
    <property type="term" value="F:procollagen galactosyltransferase activity"/>
    <property type="evidence" value="ECO:0007669"/>
    <property type="project" value="TreeGrafter"/>
</dbReference>
<keyword evidence="2 10" id="KW-0328">Glycosyltransferase</keyword>
<dbReference type="GeneID" id="106155916"/>
<evidence type="ECO:0000256" key="4">
    <source>
        <dbReference type="ARBA" id="ARBA00022729"/>
    </source>
</evidence>
<evidence type="ECO:0000256" key="7">
    <source>
        <dbReference type="SAM" id="MobiDB-lite"/>
    </source>
</evidence>
<dbReference type="RefSeq" id="XP_023930278.1">
    <property type="nucleotide sequence ID" value="XM_024074510.1"/>
</dbReference>
<evidence type="ECO:0000256" key="5">
    <source>
        <dbReference type="ARBA" id="ARBA00022824"/>
    </source>
</evidence>
<dbReference type="Pfam" id="PF03452">
    <property type="entry name" value="Anp1"/>
    <property type="match status" value="1"/>
</dbReference>
<proteinExistence type="inferred from homology"/>
<evidence type="ECO:0000259" key="8">
    <source>
        <dbReference type="Pfam" id="PF01755"/>
    </source>
</evidence>
<evidence type="ECO:0000313" key="10">
    <source>
        <dbReference type="RefSeq" id="XP_023930278.1"/>
    </source>
</evidence>
<keyword evidence="4" id="KW-0732">Signal</keyword>
<dbReference type="STRING" id="7574.A0A2R2MJ91"/>
<reference evidence="10" key="1">
    <citation type="submission" date="2025-08" db="UniProtKB">
        <authorList>
            <consortium name="RefSeq"/>
        </authorList>
    </citation>
    <scope>IDENTIFICATION</scope>
    <source>
        <tissue evidence="10">Gonads</tissue>
    </source>
</reference>
<dbReference type="FunFam" id="3.90.550.10:FF:000048">
    <property type="entry name" value="Glycosyltransferase 25 family member 1"/>
    <property type="match status" value="1"/>
</dbReference>
<dbReference type="InParanoid" id="A0A2R2MJ91"/>
<keyword evidence="9" id="KW-1185">Reference proteome</keyword>
<dbReference type="InterPro" id="IPR002654">
    <property type="entry name" value="Glyco_trans_25"/>
</dbReference>
<organism evidence="9 10">
    <name type="scientific">Lingula anatina</name>
    <name type="common">Brachiopod</name>
    <name type="synonym">Lingula unguis</name>
    <dbReference type="NCBI Taxonomy" id="7574"/>
    <lineage>
        <taxon>Eukaryota</taxon>
        <taxon>Metazoa</taxon>
        <taxon>Spiralia</taxon>
        <taxon>Lophotrochozoa</taxon>
        <taxon>Brachiopoda</taxon>
        <taxon>Linguliformea</taxon>
        <taxon>Lingulata</taxon>
        <taxon>Lingulida</taxon>
        <taxon>Linguloidea</taxon>
        <taxon>Lingulidae</taxon>
        <taxon>Lingula</taxon>
    </lineage>
</organism>
<dbReference type="CDD" id="cd06532">
    <property type="entry name" value="Glyco_transf_25"/>
    <property type="match status" value="1"/>
</dbReference>